<evidence type="ECO:0000313" key="12">
    <source>
        <dbReference type="EMBL" id="AYE93425.1"/>
    </source>
</evidence>
<feature type="transmembrane region" description="Helical" evidence="9">
    <location>
        <begin position="30"/>
        <end position="48"/>
    </location>
</feature>
<evidence type="ECO:0000256" key="2">
    <source>
        <dbReference type="ARBA" id="ARBA00007012"/>
    </source>
</evidence>
<feature type="chain" id="PRO_5017474943" description="NADH-ubiquinone oxidoreductase chain 2" evidence="10">
    <location>
        <begin position="17"/>
        <end position="557"/>
    </location>
</feature>
<dbReference type="Pfam" id="PF00361">
    <property type="entry name" value="Proton_antipo_M"/>
    <property type="match status" value="2"/>
</dbReference>
<organism evidence="12">
    <name type="scientific">Tricholomella constricta</name>
    <dbReference type="NCBI Taxonomy" id="117010"/>
    <lineage>
        <taxon>Eukaryota</taxon>
        <taxon>Fungi</taxon>
        <taxon>Dikarya</taxon>
        <taxon>Basidiomycota</taxon>
        <taxon>Agaricomycotina</taxon>
        <taxon>Agaricomycetes</taxon>
        <taxon>Agaricomycetidae</taxon>
        <taxon>Agaricales</taxon>
        <taxon>Tricholomatineae</taxon>
        <taxon>Lyophyllaceae</taxon>
        <taxon>Tricholomella</taxon>
    </lineage>
</organism>
<evidence type="ECO:0000256" key="4">
    <source>
        <dbReference type="ARBA" id="ARBA00022692"/>
    </source>
</evidence>
<sequence>MIFISILTLIVAKALPSLNNNLSSVYFTRISAIVFVYAGVLSFNTLYIQSIGSGIGIYSGLFQVTVISQFIEVFLLIIGSLILIAWPLKSSGYATNQIAQSSYPVGFSSASASASASASVSAKEGQDYSLLVLFSTLGSCLLVSSSDLVSMYLSIELQSFGLYVLSTLYRDSESSTRAGLKYFLLGGLSSCLILLGSGLIYAFTGLTNFESIYSLISVSEVNNIIQGLSLGLILIIIGFLFKIAAAPLHNWSPDVYDETPTIVTIWLTIMPKISILILLIELHTQIGVIGSLNSLIIDQINLNAYAIQENSIYLLKNLLLISSLLSLIIGTVVGLAQTRIKRLLAYSTISHIGFMLLALAINTEQSIDSLLFYIIQYSITNLNVFLIIIALSYIINHSYLKLKESNEASIIKDIRYISELKGQFFLNPLLSLSLSICLFSMAGIPPLIGFFSKQFVLYSALGTGYYFMSILGILVSIISASYYIKIVKVLHTEVAEDINLKLKETSNNLSRENNYTLLSNFHSFLISTLTLSILFFIFKPSLILNSTQLLSLSLFNC</sequence>
<feature type="domain" description="NADH:quinone oxidoreductase/Mrp antiporter transmembrane" evidence="11">
    <location>
        <begin position="313"/>
        <end position="478"/>
    </location>
</feature>
<feature type="transmembrane region" description="Helical" evidence="9">
    <location>
        <begin position="343"/>
        <end position="361"/>
    </location>
</feature>
<feature type="signal peptide" evidence="10">
    <location>
        <begin position="1"/>
        <end position="16"/>
    </location>
</feature>
<feature type="transmembrane region" description="Helical" evidence="9">
    <location>
        <begin position="317"/>
        <end position="336"/>
    </location>
</feature>
<evidence type="ECO:0000256" key="10">
    <source>
        <dbReference type="SAM" id="SignalP"/>
    </source>
</evidence>
<comment type="catalytic activity">
    <reaction evidence="8">
        <text>a ubiquinone + NADH + 5 H(+)(in) = a ubiquinol + NAD(+) + 4 H(+)(out)</text>
        <dbReference type="Rhea" id="RHEA:29091"/>
        <dbReference type="Rhea" id="RHEA-COMP:9565"/>
        <dbReference type="Rhea" id="RHEA-COMP:9566"/>
        <dbReference type="ChEBI" id="CHEBI:15378"/>
        <dbReference type="ChEBI" id="CHEBI:16389"/>
        <dbReference type="ChEBI" id="CHEBI:17976"/>
        <dbReference type="ChEBI" id="CHEBI:57540"/>
        <dbReference type="ChEBI" id="CHEBI:57945"/>
        <dbReference type="EC" id="7.1.1.2"/>
    </reaction>
</comment>
<proteinExistence type="inferred from homology"/>
<dbReference type="InterPro" id="IPR001750">
    <property type="entry name" value="ND/Mrp_TM"/>
</dbReference>
<dbReference type="PANTHER" id="PTHR22773">
    <property type="entry name" value="NADH DEHYDROGENASE"/>
    <property type="match status" value="1"/>
</dbReference>
<reference evidence="12" key="1">
    <citation type="submission" date="2018-08" db="EMBL/GenBank/DDBJ databases">
        <title>Comparative mitochondrial genomics of the basidiomycete Termitomyces.</title>
        <authorList>
            <person name="Nieuwenhuis M."/>
        </authorList>
    </citation>
    <scope>NUCLEOTIDE SEQUENCE</scope>
    <source>
        <strain evidence="12">TC01ssc01</strain>
    </source>
</reference>
<name>A0A386TZ01_9AGAR</name>
<gene>
    <name evidence="12" type="ORF">C0994_000007</name>
</gene>
<keyword evidence="10" id="KW-0732">Signal</keyword>
<geneLocation type="mitochondrion" evidence="12"/>
<evidence type="ECO:0000259" key="11">
    <source>
        <dbReference type="Pfam" id="PF00361"/>
    </source>
</evidence>
<keyword evidence="4 9" id="KW-0812">Transmembrane</keyword>
<dbReference type="AlphaFoldDB" id="A0A386TZ01"/>
<dbReference type="InterPro" id="IPR010096">
    <property type="entry name" value="NADH-Q_OxRdtase_suN/2"/>
</dbReference>
<feature type="transmembrane region" description="Helical" evidence="9">
    <location>
        <begin position="182"/>
        <end position="204"/>
    </location>
</feature>
<evidence type="ECO:0000256" key="7">
    <source>
        <dbReference type="ARBA" id="ARBA00031028"/>
    </source>
</evidence>
<protein>
    <recommendedName>
        <fullName evidence="3">NADH-ubiquinone oxidoreductase chain 2</fullName>
    </recommendedName>
    <alternativeName>
        <fullName evidence="7">NADH dehydrogenase subunit 2</fullName>
    </alternativeName>
</protein>
<dbReference type="GO" id="GO:0042773">
    <property type="term" value="P:ATP synthesis coupled electron transport"/>
    <property type="evidence" value="ECO:0007669"/>
    <property type="project" value="InterPro"/>
</dbReference>
<keyword evidence="5 9" id="KW-1133">Transmembrane helix</keyword>
<evidence type="ECO:0000256" key="3">
    <source>
        <dbReference type="ARBA" id="ARBA00021008"/>
    </source>
</evidence>
<feature type="domain" description="NADH:quinone oxidoreductase/Mrp antiporter transmembrane" evidence="11">
    <location>
        <begin position="145"/>
        <end position="281"/>
    </location>
</feature>
<accession>A0A386TZ01</accession>
<feature type="transmembrane region" description="Helical" evidence="9">
    <location>
        <begin position="275"/>
        <end position="297"/>
    </location>
</feature>
<feature type="transmembrane region" description="Helical" evidence="9">
    <location>
        <begin position="224"/>
        <end position="241"/>
    </location>
</feature>
<evidence type="ECO:0000256" key="1">
    <source>
        <dbReference type="ARBA" id="ARBA00004141"/>
    </source>
</evidence>
<evidence type="ECO:0000256" key="9">
    <source>
        <dbReference type="SAM" id="Phobius"/>
    </source>
</evidence>
<evidence type="ECO:0000256" key="6">
    <source>
        <dbReference type="ARBA" id="ARBA00023136"/>
    </source>
</evidence>
<feature type="transmembrane region" description="Helical" evidence="9">
    <location>
        <begin position="464"/>
        <end position="484"/>
    </location>
</feature>
<dbReference type="EMBL" id="MH725800">
    <property type="protein sequence ID" value="AYE93425.1"/>
    <property type="molecule type" value="Genomic_DNA"/>
</dbReference>
<dbReference type="HAMAP" id="MF_00445">
    <property type="entry name" value="NDH1_NuoN_1"/>
    <property type="match status" value="1"/>
</dbReference>
<dbReference type="GO" id="GO:0016020">
    <property type="term" value="C:membrane"/>
    <property type="evidence" value="ECO:0007669"/>
    <property type="project" value="UniProtKB-SubCell"/>
</dbReference>
<keyword evidence="6 9" id="KW-0472">Membrane</keyword>
<feature type="transmembrane region" description="Helical" evidence="9">
    <location>
        <begin position="517"/>
        <end position="538"/>
    </location>
</feature>
<evidence type="ECO:0000256" key="8">
    <source>
        <dbReference type="ARBA" id="ARBA00049551"/>
    </source>
</evidence>
<feature type="transmembrane region" description="Helical" evidence="9">
    <location>
        <begin position="373"/>
        <end position="395"/>
    </location>
</feature>
<keyword evidence="12" id="KW-0496">Mitochondrion</keyword>
<comment type="similarity">
    <text evidence="2">Belongs to the complex I subunit 2 family.</text>
</comment>
<evidence type="ECO:0000256" key="5">
    <source>
        <dbReference type="ARBA" id="ARBA00022989"/>
    </source>
</evidence>
<feature type="transmembrane region" description="Helical" evidence="9">
    <location>
        <begin position="424"/>
        <end position="444"/>
    </location>
</feature>
<dbReference type="GO" id="GO:0008137">
    <property type="term" value="F:NADH dehydrogenase (ubiquinone) activity"/>
    <property type="evidence" value="ECO:0007669"/>
    <property type="project" value="UniProtKB-EC"/>
</dbReference>
<feature type="transmembrane region" description="Helical" evidence="9">
    <location>
        <begin position="60"/>
        <end position="86"/>
    </location>
</feature>
<comment type="subcellular location">
    <subcellularLocation>
        <location evidence="1">Membrane</location>
        <topology evidence="1">Multi-pass membrane protein</topology>
    </subcellularLocation>
</comment>